<keyword evidence="3" id="KW-1185">Reference proteome</keyword>
<evidence type="ECO:0000256" key="1">
    <source>
        <dbReference type="SAM" id="MobiDB-lite"/>
    </source>
</evidence>
<accession>A0AAE1BGU7</accession>
<dbReference type="AlphaFoldDB" id="A0AAE1BGU7"/>
<protein>
    <submittedName>
        <fullName evidence="2">Uncharacterized protein</fullName>
    </submittedName>
</protein>
<name>A0AAE1BGU7_PETCI</name>
<feature type="compositionally biased region" description="Basic and acidic residues" evidence="1">
    <location>
        <begin position="1"/>
        <end position="10"/>
    </location>
</feature>
<evidence type="ECO:0000313" key="2">
    <source>
        <dbReference type="EMBL" id="KAK3850537.1"/>
    </source>
</evidence>
<dbReference type="Proteomes" id="UP001286313">
    <property type="component" value="Unassembled WGS sequence"/>
</dbReference>
<feature type="region of interest" description="Disordered" evidence="1">
    <location>
        <begin position="1"/>
        <end position="24"/>
    </location>
</feature>
<dbReference type="EMBL" id="JAWQEG010008333">
    <property type="protein sequence ID" value="KAK3850537.1"/>
    <property type="molecule type" value="Genomic_DNA"/>
</dbReference>
<proteinExistence type="predicted"/>
<organism evidence="2 3">
    <name type="scientific">Petrolisthes cinctipes</name>
    <name type="common">Flat porcelain crab</name>
    <dbReference type="NCBI Taxonomy" id="88211"/>
    <lineage>
        <taxon>Eukaryota</taxon>
        <taxon>Metazoa</taxon>
        <taxon>Ecdysozoa</taxon>
        <taxon>Arthropoda</taxon>
        <taxon>Crustacea</taxon>
        <taxon>Multicrustacea</taxon>
        <taxon>Malacostraca</taxon>
        <taxon>Eumalacostraca</taxon>
        <taxon>Eucarida</taxon>
        <taxon>Decapoda</taxon>
        <taxon>Pleocyemata</taxon>
        <taxon>Anomura</taxon>
        <taxon>Galatheoidea</taxon>
        <taxon>Porcellanidae</taxon>
        <taxon>Petrolisthes</taxon>
    </lineage>
</organism>
<sequence>MGWDGMRERSGAGPMQTSRDDSRAKPVAMKCLGYPSLPLTLSLRPPPPPYPLYLTSATSRLFLPLTLRPPPPPNSHYLTSTSSTTITSCRCVCHCRSVSYVQPAA</sequence>
<comment type="caution">
    <text evidence="2">The sequence shown here is derived from an EMBL/GenBank/DDBJ whole genome shotgun (WGS) entry which is preliminary data.</text>
</comment>
<evidence type="ECO:0000313" key="3">
    <source>
        <dbReference type="Proteomes" id="UP001286313"/>
    </source>
</evidence>
<gene>
    <name evidence="2" type="ORF">Pcinc_042768</name>
</gene>
<reference evidence="2" key="1">
    <citation type="submission" date="2023-10" db="EMBL/GenBank/DDBJ databases">
        <title>Genome assemblies of two species of porcelain crab, Petrolisthes cinctipes and Petrolisthes manimaculis (Anomura: Porcellanidae).</title>
        <authorList>
            <person name="Angst P."/>
        </authorList>
    </citation>
    <scope>NUCLEOTIDE SEQUENCE</scope>
    <source>
        <strain evidence="2">PB745_01</strain>
        <tissue evidence="2">Gill</tissue>
    </source>
</reference>